<keyword evidence="4" id="KW-1185">Reference proteome</keyword>
<name>A0ABC9Z1F0_9NOCA</name>
<dbReference type="AlphaFoldDB" id="A0ABC9Z1F0"/>
<feature type="region of interest" description="Disordered" evidence="1">
    <location>
        <begin position="26"/>
        <end position="77"/>
    </location>
</feature>
<accession>A0ABC9Z1F0</accession>
<comment type="caution">
    <text evidence="3">The sequence shown here is derived from an EMBL/GenBank/DDBJ whole genome shotgun (WGS) entry which is preliminary data.</text>
</comment>
<dbReference type="EMBL" id="BBYQ01000118">
    <property type="protein sequence ID" value="GAP31543.1"/>
    <property type="molecule type" value="Genomic_DNA"/>
</dbReference>
<protein>
    <submittedName>
        <fullName evidence="3">Uncharacterized protein</fullName>
    </submittedName>
</protein>
<reference evidence="4" key="1">
    <citation type="submission" date="2015-07" db="EMBL/GenBank/DDBJ databases">
        <title>Nocardia seriolae U-1 whole genome shotgun sequence.</title>
        <authorList>
            <person name="Imajoh M."/>
            <person name="Fukumoto Y."/>
            <person name="Sukeda M."/>
            <person name="Yamane J."/>
            <person name="Yamasaki K."/>
            <person name="Shimizu M."/>
            <person name="Ohnishi K."/>
            <person name="Oshima S."/>
        </authorList>
    </citation>
    <scope>NUCLEOTIDE SEQUENCE [LARGE SCALE GENOMIC DNA]</scope>
    <source>
        <strain evidence="4">U-1</strain>
    </source>
</reference>
<feature type="compositionally biased region" description="Pro residues" evidence="1">
    <location>
        <begin position="56"/>
        <end position="69"/>
    </location>
</feature>
<reference evidence="3 4" key="2">
    <citation type="journal article" date="2016" name="Genome Announc.">
        <title>Draft Genome Sequence of Erythromycin- and Oxytetracycline-Sensitive Nocardia seriolae Strain U-1 (NBRC 110359).</title>
        <authorList>
            <person name="Imajoh M."/>
            <person name="Sukeda M."/>
            <person name="Shimizu M."/>
            <person name="Yamane J."/>
            <person name="Ohnishi K."/>
            <person name="Oshima S."/>
        </authorList>
    </citation>
    <scope>NUCLEOTIDE SEQUENCE [LARGE SCALE GENOMIC DNA]</scope>
    <source>
        <strain evidence="3 4">U-1</strain>
    </source>
</reference>
<gene>
    <name evidence="3" type="ORF">NSK11_contig00118-0007</name>
</gene>
<evidence type="ECO:0000313" key="3">
    <source>
        <dbReference type="EMBL" id="GAP31543.1"/>
    </source>
</evidence>
<sequence>MTRKKAIGLLVGVFVCATVFTLNPSAAWGSGEIGAPPAAPGATPRASTPAGGGGVPPAPERIVPVPPPSGGFLCPTP</sequence>
<evidence type="ECO:0000256" key="1">
    <source>
        <dbReference type="SAM" id="MobiDB-lite"/>
    </source>
</evidence>
<evidence type="ECO:0000256" key="2">
    <source>
        <dbReference type="SAM" id="SignalP"/>
    </source>
</evidence>
<dbReference type="Proteomes" id="UP000037179">
    <property type="component" value="Unassembled WGS sequence"/>
</dbReference>
<evidence type="ECO:0000313" key="4">
    <source>
        <dbReference type="Proteomes" id="UP000037179"/>
    </source>
</evidence>
<feature type="signal peptide" evidence="2">
    <location>
        <begin position="1"/>
        <end position="26"/>
    </location>
</feature>
<proteinExistence type="predicted"/>
<feature type="compositionally biased region" description="Low complexity" evidence="1">
    <location>
        <begin position="34"/>
        <end position="49"/>
    </location>
</feature>
<feature type="chain" id="PRO_5044895603" evidence="2">
    <location>
        <begin position="27"/>
        <end position="77"/>
    </location>
</feature>
<organism evidence="3 4">
    <name type="scientific">Nocardia seriolae</name>
    <dbReference type="NCBI Taxonomy" id="37332"/>
    <lineage>
        <taxon>Bacteria</taxon>
        <taxon>Bacillati</taxon>
        <taxon>Actinomycetota</taxon>
        <taxon>Actinomycetes</taxon>
        <taxon>Mycobacteriales</taxon>
        <taxon>Nocardiaceae</taxon>
        <taxon>Nocardia</taxon>
    </lineage>
</organism>
<keyword evidence="2" id="KW-0732">Signal</keyword>